<evidence type="ECO:0000256" key="1">
    <source>
        <dbReference type="SAM" id="MobiDB-lite"/>
    </source>
</evidence>
<dbReference type="EMBL" id="FNSA01000003">
    <property type="protein sequence ID" value="SED35258.1"/>
    <property type="molecule type" value="Genomic_DNA"/>
</dbReference>
<protein>
    <submittedName>
        <fullName evidence="2">Uncharacterized conserved protein YdeI, YjbR/CyaY-like superfamily, DUF1801 family</fullName>
    </submittedName>
</protein>
<dbReference type="Proteomes" id="UP000182241">
    <property type="component" value="Unassembled WGS sequence"/>
</dbReference>
<sequence>MGVMAFATCDEWEAWLQHHHDTAPEAWLRIARRGSTVPGLTIGDALDAALCFGWIDGQRKSNDADSFLQRYSPRRRTSAWSRINVEKFEALAAAGRVRPAGYAQRDAARADGRWDAAYESQRTAETPPDLAAALAETPGAAAAFDAMSRSDRYAVILTLLKARTPQRRAELVARAVTDLGGSGIRPQDASTCTGARPRHQNSTS</sequence>
<proteinExistence type="predicted"/>
<accession>A0A1H5A017</accession>
<evidence type="ECO:0000313" key="3">
    <source>
        <dbReference type="Proteomes" id="UP000182241"/>
    </source>
</evidence>
<dbReference type="AlphaFoldDB" id="A0A1H5A017"/>
<gene>
    <name evidence="2" type="ORF">SAMN04489793_4727</name>
</gene>
<organism evidence="2 3">
    <name type="scientific">Tsukamurella tyrosinosolvens</name>
    <dbReference type="NCBI Taxonomy" id="57704"/>
    <lineage>
        <taxon>Bacteria</taxon>
        <taxon>Bacillati</taxon>
        <taxon>Actinomycetota</taxon>
        <taxon>Actinomycetes</taxon>
        <taxon>Mycobacteriales</taxon>
        <taxon>Tsukamurellaceae</taxon>
        <taxon>Tsukamurella</taxon>
    </lineage>
</organism>
<keyword evidence="3" id="KW-1185">Reference proteome</keyword>
<dbReference type="STRING" id="57704.SAMN04489793_4727"/>
<dbReference type="OrthoDB" id="9796999at2"/>
<reference evidence="3" key="1">
    <citation type="submission" date="2016-10" db="EMBL/GenBank/DDBJ databases">
        <authorList>
            <person name="Varghese N."/>
            <person name="Submissions S."/>
        </authorList>
    </citation>
    <scope>NUCLEOTIDE SEQUENCE [LARGE SCALE GENOMIC DNA]</scope>
    <source>
        <strain evidence="3">DSM 44234</strain>
    </source>
</reference>
<feature type="region of interest" description="Disordered" evidence="1">
    <location>
        <begin position="180"/>
        <end position="204"/>
    </location>
</feature>
<dbReference type="Pfam" id="PF13376">
    <property type="entry name" value="OmdA"/>
    <property type="match status" value="1"/>
</dbReference>
<name>A0A1H5A017_TSUTY</name>
<evidence type="ECO:0000313" key="2">
    <source>
        <dbReference type="EMBL" id="SED35258.1"/>
    </source>
</evidence>